<protein>
    <submittedName>
        <fullName evidence="1">Uncharacterized protein</fullName>
    </submittedName>
</protein>
<reference evidence="1 2" key="1">
    <citation type="submission" date="2017-09" db="EMBL/GenBank/DDBJ databases">
        <title>WGS assembly of Aquilegia coerulea Goldsmith.</title>
        <authorList>
            <person name="Hodges S."/>
            <person name="Kramer E."/>
            <person name="Nordborg M."/>
            <person name="Tomkins J."/>
            <person name="Borevitz J."/>
            <person name="Derieg N."/>
            <person name="Yan J."/>
            <person name="Mihaltcheva S."/>
            <person name="Hayes R.D."/>
            <person name="Rokhsar D."/>
        </authorList>
    </citation>
    <scope>NUCLEOTIDE SEQUENCE [LARGE SCALE GENOMIC DNA]</scope>
    <source>
        <strain evidence="2">cv. Goldsmith</strain>
    </source>
</reference>
<gene>
    <name evidence="1" type="ORF">AQUCO_00600418v1</name>
</gene>
<proteinExistence type="predicted"/>
<dbReference type="InParanoid" id="A0A2G5EPH5"/>
<keyword evidence="2" id="KW-1185">Reference proteome</keyword>
<evidence type="ECO:0000313" key="1">
    <source>
        <dbReference type="EMBL" id="PIA57665.1"/>
    </source>
</evidence>
<evidence type="ECO:0000313" key="2">
    <source>
        <dbReference type="Proteomes" id="UP000230069"/>
    </source>
</evidence>
<accession>A0A2G5EPH5</accession>
<dbReference type="EMBL" id="KZ305023">
    <property type="protein sequence ID" value="PIA57665.1"/>
    <property type="molecule type" value="Genomic_DNA"/>
</dbReference>
<name>A0A2G5EPH5_AQUCA</name>
<organism evidence="1 2">
    <name type="scientific">Aquilegia coerulea</name>
    <name type="common">Rocky mountain columbine</name>
    <dbReference type="NCBI Taxonomy" id="218851"/>
    <lineage>
        <taxon>Eukaryota</taxon>
        <taxon>Viridiplantae</taxon>
        <taxon>Streptophyta</taxon>
        <taxon>Embryophyta</taxon>
        <taxon>Tracheophyta</taxon>
        <taxon>Spermatophyta</taxon>
        <taxon>Magnoliopsida</taxon>
        <taxon>Ranunculales</taxon>
        <taxon>Ranunculaceae</taxon>
        <taxon>Thalictroideae</taxon>
        <taxon>Aquilegia</taxon>
    </lineage>
</organism>
<dbReference type="AlphaFoldDB" id="A0A2G5EPH5"/>
<dbReference type="Proteomes" id="UP000230069">
    <property type="component" value="Unassembled WGS sequence"/>
</dbReference>
<sequence>MVPNKMLTGLHPQLSHLLILLSFAPVTYHLLQILKSTLYINKHSNLHPFQHINKRQINNRTVSNHHRHTSIA</sequence>